<dbReference type="InterPro" id="IPR016278">
    <property type="entry name" value="DUSP12"/>
</dbReference>
<dbReference type="EC" id="3.1.3.48" evidence="2"/>
<proteinExistence type="inferred from homology"/>
<dbReference type="PIRSF" id="PIRSF000941">
    <property type="entry name" value="DUSP12"/>
    <property type="match status" value="1"/>
</dbReference>
<feature type="region of interest" description="Disordered" evidence="6">
    <location>
        <begin position="1"/>
        <end position="23"/>
    </location>
</feature>
<dbReference type="PANTHER" id="PTHR45848">
    <property type="entry name" value="DUAL SPECIFICITY PROTEIN PHOSPHATASE 12 FAMILY MEMBER"/>
    <property type="match status" value="1"/>
</dbReference>
<dbReference type="PROSITE" id="PS50056">
    <property type="entry name" value="TYR_PHOSPHATASE_2"/>
    <property type="match status" value="1"/>
</dbReference>
<evidence type="ECO:0000259" key="8">
    <source>
        <dbReference type="PROSITE" id="PS50056"/>
    </source>
</evidence>
<gene>
    <name evidence="9" type="ORF">CKAN_00312900</name>
</gene>
<evidence type="ECO:0000256" key="4">
    <source>
        <dbReference type="ARBA" id="ARBA00022912"/>
    </source>
</evidence>
<dbReference type="EMBL" id="QPKB01000001">
    <property type="protein sequence ID" value="RWR74785.1"/>
    <property type="molecule type" value="Genomic_DNA"/>
</dbReference>
<dbReference type="InterPro" id="IPR000387">
    <property type="entry name" value="Tyr_Pase_dom"/>
</dbReference>
<dbReference type="PROSITE" id="PS50054">
    <property type="entry name" value="TYR_PHOSPHATASE_DUAL"/>
    <property type="match status" value="1"/>
</dbReference>
<keyword evidence="3" id="KW-0378">Hydrolase</keyword>
<name>A0A3S3MJ96_9MAGN</name>
<dbReference type="AlphaFoldDB" id="A0A3S3MJ96"/>
<reference evidence="9 10" key="1">
    <citation type="journal article" date="2019" name="Nat. Plants">
        <title>Stout camphor tree genome fills gaps in understanding of flowering plant genome evolution.</title>
        <authorList>
            <person name="Chaw S.M."/>
            <person name="Liu Y.C."/>
            <person name="Wu Y.W."/>
            <person name="Wang H.Y."/>
            <person name="Lin C.I."/>
            <person name="Wu C.S."/>
            <person name="Ke H.M."/>
            <person name="Chang L.Y."/>
            <person name="Hsu C.Y."/>
            <person name="Yang H.T."/>
            <person name="Sudianto E."/>
            <person name="Hsu M.H."/>
            <person name="Wu K.P."/>
            <person name="Wang L.N."/>
            <person name="Leebens-Mack J.H."/>
            <person name="Tsai I.J."/>
        </authorList>
    </citation>
    <scope>NUCLEOTIDE SEQUENCE [LARGE SCALE GENOMIC DNA]</scope>
    <source>
        <strain evidence="10">cv. Chaw 1501</strain>
        <tissue evidence="9">Young leaves</tissue>
    </source>
</reference>
<evidence type="ECO:0000256" key="1">
    <source>
        <dbReference type="ARBA" id="ARBA00008601"/>
    </source>
</evidence>
<comment type="similarity">
    <text evidence="1">Belongs to the protein-tyrosine phosphatase family. Non-receptor class dual specificity subfamily.</text>
</comment>
<dbReference type="InterPro" id="IPR029021">
    <property type="entry name" value="Prot-tyrosine_phosphatase-like"/>
</dbReference>
<dbReference type="SUPFAM" id="SSF52799">
    <property type="entry name" value="(Phosphotyrosine protein) phosphatases II"/>
    <property type="match status" value="1"/>
</dbReference>
<feature type="active site" description="Phosphocysteine intermediate" evidence="5">
    <location>
        <position position="189"/>
    </location>
</feature>
<dbReference type="Gene3D" id="3.90.190.10">
    <property type="entry name" value="Protein tyrosine phosphatase superfamily"/>
    <property type="match status" value="1"/>
</dbReference>
<dbReference type="InterPro" id="IPR016130">
    <property type="entry name" value="Tyr_Pase_AS"/>
</dbReference>
<dbReference type="GO" id="GO:0008138">
    <property type="term" value="F:protein tyrosine/serine/threonine phosphatase activity"/>
    <property type="evidence" value="ECO:0007669"/>
    <property type="project" value="InterPro"/>
</dbReference>
<feature type="domain" description="Tyrosine specific protein phosphatases" evidence="8">
    <location>
        <begin position="165"/>
        <end position="221"/>
    </location>
</feature>
<dbReference type="FunFam" id="3.90.190.10:FF:000083">
    <property type="entry name" value="Dual specificity protein phosphatase 12-like"/>
    <property type="match status" value="1"/>
</dbReference>
<evidence type="ECO:0000313" key="9">
    <source>
        <dbReference type="EMBL" id="RWR74785.1"/>
    </source>
</evidence>
<dbReference type="Pfam" id="PF00782">
    <property type="entry name" value="DSPc"/>
    <property type="match status" value="1"/>
</dbReference>
<evidence type="ECO:0000256" key="3">
    <source>
        <dbReference type="ARBA" id="ARBA00022801"/>
    </source>
</evidence>
<dbReference type="GO" id="GO:0004725">
    <property type="term" value="F:protein tyrosine phosphatase activity"/>
    <property type="evidence" value="ECO:0007669"/>
    <property type="project" value="UniProtKB-EC"/>
</dbReference>
<comment type="caution">
    <text evidence="9">The sequence shown here is derived from an EMBL/GenBank/DDBJ whole genome shotgun (WGS) entry which is preliminary data.</text>
</comment>
<evidence type="ECO:0000313" key="10">
    <source>
        <dbReference type="Proteomes" id="UP000283530"/>
    </source>
</evidence>
<feature type="domain" description="Tyrosine-protein phosphatase" evidence="7">
    <location>
        <begin position="59"/>
        <end position="245"/>
    </location>
</feature>
<dbReference type="STRING" id="337451.A0A3S3MJ96"/>
<organism evidence="9 10">
    <name type="scientific">Cinnamomum micranthum f. kanehirae</name>
    <dbReference type="NCBI Taxonomy" id="337451"/>
    <lineage>
        <taxon>Eukaryota</taxon>
        <taxon>Viridiplantae</taxon>
        <taxon>Streptophyta</taxon>
        <taxon>Embryophyta</taxon>
        <taxon>Tracheophyta</taxon>
        <taxon>Spermatophyta</taxon>
        <taxon>Magnoliopsida</taxon>
        <taxon>Magnoliidae</taxon>
        <taxon>Laurales</taxon>
        <taxon>Lauraceae</taxon>
        <taxon>Cinnamomum</taxon>
    </lineage>
</organism>
<dbReference type="Proteomes" id="UP000283530">
    <property type="component" value="Unassembled WGS sequence"/>
</dbReference>
<dbReference type="PROSITE" id="PS00383">
    <property type="entry name" value="TYR_PHOSPHATASE_1"/>
    <property type="match status" value="1"/>
</dbReference>
<evidence type="ECO:0000259" key="7">
    <source>
        <dbReference type="PROSITE" id="PS50054"/>
    </source>
</evidence>
<keyword evidence="10" id="KW-1185">Reference proteome</keyword>
<evidence type="ECO:0000256" key="5">
    <source>
        <dbReference type="PIRSR" id="PIRSR000941-50"/>
    </source>
</evidence>
<keyword evidence="4" id="KW-0904">Protein phosphatase</keyword>
<evidence type="ECO:0000256" key="6">
    <source>
        <dbReference type="SAM" id="MobiDB-lite"/>
    </source>
</evidence>
<dbReference type="SMART" id="SM00195">
    <property type="entry name" value="DSPc"/>
    <property type="match status" value="1"/>
</dbReference>
<dbReference type="InterPro" id="IPR020422">
    <property type="entry name" value="TYR_PHOSPHATASE_DUAL_dom"/>
</dbReference>
<dbReference type="PANTHER" id="PTHR45848:SF4">
    <property type="entry name" value="DUAL SPECIFICITY PROTEIN PHOSPHATASE 12"/>
    <property type="match status" value="1"/>
</dbReference>
<protein>
    <recommendedName>
        <fullName evidence="2">protein-tyrosine-phosphatase</fullName>
        <ecNumber evidence="2">3.1.3.48</ecNumber>
    </recommendedName>
</protein>
<accession>A0A3S3MJ96</accession>
<sequence>MTRNHTSLTKRALPCQKEKPPFRRHSERFAAKRKEEEEEAAAAAAEVQIAVGGHGFTAMPFRVRDRLFIGDINYAAEVLQRGSTEVTHVLSLLSSASISFFSEWRSGVSIPTKEIRQGFFGGSPSSSGDDGAQRRVLYSLELAGPELKLVRMAVPLRDMENENLLDYLDVCLDFIDESRKEGGSVLVHCFAGVSRSAAVITAYLMRTERLSQEDALESLRQSCEFVCPNDGFLEQLKMFEDMGFKVDHDSAIYKKFHLNILGDAYNRGEKIDSSKFGADPGLSMEPVSNEAAPNANKPTPAYRCKKCRRVVALQENVINHIPGEGEKCFEWQKWRSGNPFNRSDELECSSIFVEPLQWMKTVEEGAVEGKLLCAQCDARLGYFNWSGIQCSCGSWITPAFQLHKSRVDVSTL</sequence>
<evidence type="ECO:0000256" key="2">
    <source>
        <dbReference type="ARBA" id="ARBA00013064"/>
    </source>
</evidence>
<dbReference type="OrthoDB" id="2017893at2759"/>
<dbReference type="InterPro" id="IPR000340">
    <property type="entry name" value="Dual-sp_phosphatase_cat-dom"/>
</dbReference>